<organism evidence="1 2">
    <name type="scientific">Aphanomyces euteiches</name>
    <dbReference type="NCBI Taxonomy" id="100861"/>
    <lineage>
        <taxon>Eukaryota</taxon>
        <taxon>Sar</taxon>
        <taxon>Stramenopiles</taxon>
        <taxon>Oomycota</taxon>
        <taxon>Saprolegniomycetes</taxon>
        <taxon>Saprolegniales</taxon>
        <taxon>Verrucalvaceae</taxon>
        <taxon>Aphanomyces</taxon>
    </lineage>
</organism>
<reference evidence="1 2" key="1">
    <citation type="submission" date="2019-07" db="EMBL/GenBank/DDBJ databases">
        <title>Genomics analysis of Aphanomyces spp. identifies a new class of oomycete effector associated with host adaptation.</title>
        <authorList>
            <person name="Gaulin E."/>
        </authorList>
    </citation>
    <scope>NUCLEOTIDE SEQUENCE [LARGE SCALE GENOMIC DNA]</scope>
    <source>
        <strain evidence="1 2">ATCC 201684</strain>
    </source>
</reference>
<evidence type="ECO:0000313" key="2">
    <source>
        <dbReference type="Proteomes" id="UP000481153"/>
    </source>
</evidence>
<keyword evidence="2" id="KW-1185">Reference proteome</keyword>
<sequence length="81" mass="9059">MRRLSSSLVSYRGCCVLLVSTDEIDPFSLICFSALRRLWVQVCGTGHSSRAVCLSYAKLRSQSHNHGRKLGLINFIKAEKS</sequence>
<gene>
    <name evidence="1" type="ORF">Ae201684_010309</name>
</gene>
<dbReference type="AlphaFoldDB" id="A0A6G0WYK8"/>
<dbReference type="EMBL" id="VJMJ01000130">
    <property type="protein sequence ID" value="KAF0732601.1"/>
    <property type="molecule type" value="Genomic_DNA"/>
</dbReference>
<accession>A0A6G0WYK8</accession>
<evidence type="ECO:0000313" key="1">
    <source>
        <dbReference type="EMBL" id="KAF0732601.1"/>
    </source>
</evidence>
<protein>
    <submittedName>
        <fullName evidence="1">Uncharacterized protein</fullName>
    </submittedName>
</protein>
<proteinExistence type="predicted"/>
<dbReference type="Proteomes" id="UP000481153">
    <property type="component" value="Unassembled WGS sequence"/>
</dbReference>
<name>A0A6G0WYK8_9STRA</name>
<comment type="caution">
    <text evidence="1">The sequence shown here is derived from an EMBL/GenBank/DDBJ whole genome shotgun (WGS) entry which is preliminary data.</text>
</comment>